<evidence type="ECO:0000256" key="9">
    <source>
        <dbReference type="ARBA" id="ARBA00023065"/>
    </source>
</evidence>
<keyword evidence="3 12" id="KW-0813">Transport</keyword>
<sequence length="413" mass="48456">MDEDFSNFSIKRQNIRTVSLVVCTLVYLLTGAAVFDCLESPNEAINSHILNSHINKFQQLINITDVEFENIYKLIIRKNHFKRNPQWEFGGSFYFCTLALALIGYGHSTPNTNIGKLFCIIYILFGIPISLIMFQSVGERLNGFLKYTLRKIKLASFRFYKFKNKNVSNKDLIVTEFMLTLVLVVTASYIFSVYEGWSYFDAIYYSFITLTTIGFGDFVPLQKNNYLKYNPIYVAFTIFFIITGLTILASSTNLLVLYLVNINSEEKLRKRIWLKMKKQEQIQKMLIGDVISTVNTQDVVTYLDEKPNLAAFTEDKSVCSCDDIFMCYKLCTNKRKFDAKNYFKKKLNGVNIKEQRYYFSIKRKPLAKIEHISRYFDFKTDNIVQEYNEIKYLRKFANEQNFKLNKISRRESF</sequence>
<dbReference type="GO" id="GO:0005886">
    <property type="term" value="C:plasma membrane"/>
    <property type="evidence" value="ECO:0007669"/>
    <property type="project" value="TreeGrafter"/>
</dbReference>
<evidence type="ECO:0000256" key="5">
    <source>
        <dbReference type="ARBA" id="ARBA00022692"/>
    </source>
</evidence>
<dbReference type="InterPro" id="IPR003092">
    <property type="entry name" value="2pore_dom_K_chnl_TASK"/>
</dbReference>
<evidence type="ECO:0000313" key="16">
    <source>
        <dbReference type="Proteomes" id="UP000276133"/>
    </source>
</evidence>
<evidence type="ECO:0000256" key="13">
    <source>
        <dbReference type="SAM" id="Phobius"/>
    </source>
</evidence>
<proteinExistence type="inferred from homology"/>
<dbReference type="GO" id="GO:0030322">
    <property type="term" value="P:stabilization of membrane potential"/>
    <property type="evidence" value="ECO:0007669"/>
    <property type="project" value="TreeGrafter"/>
</dbReference>
<feature type="transmembrane region" description="Helical" evidence="13">
    <location>
        <begin position="114"/>
        <end position="134"/>
    </location>
</feature>
<comment type="subcellular location">
    <subcellularLocation>
        <location evidence="1">Membrane</location>
        <topology evidence="1">Multi-pass membrane protein</topology>
    </subcellularLocation>
</comment>
<evidence type="ECO:0000256" key="11">
    <source>
        <dbReference type="ARBA" id="ARBA00023303"/>
    </source>
</evidence>
<feature type="domain" description="Potassium channel" evidence="14">
    <location>
        <begin position="72"/>
        <end position="141"/>
    </location>
</feature>
<keyword evidence="9 12" id="KW-0406">Ion transport</keyword>
<protein>
    <submittedName>
        <fullName evidence="15">Two pore potassium channel sup-9</fullName>
    </submittedName>
</protein>
<keyword evidence="7" id="KW-0630">Potassium</keyword>
<evidence type="ECO:0000256" key="1">
    <source>
        <dbReference type="ARBA" id="ARBA00004141"/>
    </source>
</evidence>
<dbReference type="PRINTS" id="PR01095">
    <property type="entry name" value="TASKCHANNEL"/>
</dbReference>
<dbReference type="OrthoDB" id="297496at2759"/>
<gene>
    <name evidence="15" type="ORF">BpHYR1_036011</name>
</gene>
<dbReference type="Gene3D" id="1.10.287.70">
    <property type="match status" value="1"/>
</dbReference>
<evidence type="ECO:0000259" key="14">
    <source>
        <dbReference type="Pfam" id="PF07885"/>
    </source>
</evidence>
<keyword evidence="4" id="KW-0633">Potassium transport</keyword>
<keyword evidence="16" id="KW-1185">Reference proteome</keyword>
<dbReference type="STRING" id="10195.A0A3M7SXS5"/>
<dbReference type="GO" id="GO:0022841">
    <property type="term" value="F:potassium ion leak channel activity"/>
    <property type="evidence" value="ECO:0007669"/>
    <property type="project" value="TreeGrafter"/>
</dbReference>
<evidence type="ECO:0000256" key="8">
    <source>
        <dbReference type="ARBA" id="ARBA00022989"/>
    </source>
</evidence>
<evidence type="ECO:0000256" key="2">
    <source>
        <dbReference type="ARBA" id="ARBA00006666"/>
    </source>
</evidence>
<dbReference type="InterPro" id="IPR013099">
    <property type="entry name" value="K_chnl_dom"/>
</dbReference>
<keyword evidence="6" id="KW-0631">Potassium channel</keyword>
<dbReference type="AlphaFoldDB" id="A0A3M7SXS5"/>
<evidence type="ECO:0000256" key="6">
    <source>
        <dbReference type="ARBA" id="ARBA00022826"/>
    </source>
</evidence>
<dbReference type="PRINTS" id="PR01333">
    <property type="entry name" value="2POREKCHANEL"/>
</dbReference>
<feature type="transmembrane region" description="Helical" evidence="13">
    <location>
        <begin position="87"/>
        <end position="108"/>
    </location>
</feature>
<feature type="transmembrane region" description="Helical" evidence="13">
    <location>
        <begin position="15"/>
        <end position="35"/>
    </location>
</feature>
<evidence type="ECO:0000256" key="10">
    <source>
        <dbReference type="ARBA" id="ARBA00023136"/>
    </source>
</evidence>
<feature type="transmembrane region" description="Helical" evidence="13">
    <location>
        <begin position="172"/>
        <end position="191"/>
    </location>
</feature>
<evidence type="ECO:0000256" key="7">
    <source>
        <dbReference type="ARBA" id="ARBA00022958"/>
    </source>
</evidence>
<feature type="domain" description="Potassium channel" evidence="14">
    <location>
        <begin position="179"/>
        <end position="259"/>
    </location>
</feature>
<evidence type="ECO:0000256" key="12">
    <source>
        <dbReference type="RuleBase" id="RU003857"/>
    </source>
</evidence>
<accession>A0A3M7SXS5</accession>
<evidence type="ECO:0000313" key="15">
    <source>
        <dbReference type="EMBL" id="RNA40536.1"/>
    </source>
</evidence>
<keyword evidence="10 13" id="KW-0472">Membrane</keyword>
<keyword evidence="11 12" id="KW-0407">Ion channel</keyword>
<evidence type="ECO:0000256" key="3">
    <source>
        <dbReference type="ARBA" id="ARBA00022448"/>
    </source>
</evidence>
<dbReference type="EMBL" id="REGN01000635">
    <property type="protein sequence ID" value="RNA40536.1"/>
    <property type="molecule type" value="Genomic_DNA"/>
</dbReference>
<comment type="similarity">
    <text evidence="2 12">Belongs to the two pore domain potassium channel (TC 1.A.1.8) family.</text>
</comment>
<evidence type="ECO:0000256" key="4">
    <source>
        <dbReference type="ARBA" id="ARBA00022538"/>
    </source>
</evidence>
<feature type="transmembrane region" description="Helical" evidence="13">
    <location>
        <begin position="233"/>
        <end position="260"/>
    </location>
</feature>
<dbReference type="PANTHER" id="PTHR11003:SF291">
    <property type="entry name" value="IP11374P"/>
    <property type="match status" value="1"/>
</dbReference>
<comment type="caution">
    <text evidence="15">The sequence shown here is derived from an EMBL/GenBank/DDBJ whole genome shotgun (WGS) entry which is preliminary data.</text>
</comment>
<dbReference type="Pfam" id="PF07885">
    <property type="entry name" value="Ion_trans_2"/>
    <property type="match status" value="2"/>
</dbReference>
<dbReference type="SUPFAM" id="SSF81324">
    <property type="entry name" value="Voltage-gated potassium channels"/>
    <property type="match status" value="2"/>
</dbReference>
<keyword evidence="5 12" id="KW-0812">Transmembrane</keyword>
<name>A0A3M7SXS5_BRAPC</name>
<dbReference type="PANTHER" id="PTHR11003">
    <property type="entry name" value="POTASSIUM CHANNEL, SUBFAMILY K"/>
    <property type="match status" value="1"/>
</dbReference>
<reference evidence="15 16" key="1">
    <citation type="journal article" date="2018" name="Sci. Rep.">
        <title>Genomic signatures of local adaptation to the degree of environmental predictability in rotifers.</title>
        <authorList>
            <person name="Franch-Gras L."/>
            <person name="Hahn C."/>
            <person name="Garcia-Roger E.M."/>
            <person name="Carmona M.J."/>
            <person name="Serra M."/>
            <person name="Gomez A."/>
        </authorList>
    </citation>
    <scope>NUCLEOTIDE SEQUENCE [LARGE SCALE GENOMIC DNA]</scope>
    <source>
        <strain evidence="15">HYR1</strain>
    </source>
</reference>
<feature type="transmembrane region" description="Helical" evidence="13">
    <location>
        <begin position="203"/>
        <end position="221"/>
    </location>
</feature>
<organism evidence="15 16">
    <name type="scientific">Brachionus plicatilis</name>
    <name type="common">Marine rotifer</name>
    <name type="synonym">Brachionus muelleri</name>
    <dbReference type="NCBI Taxonomy" id="10195"/>
    <lineage>
        <taxon>Eukaryota</taxon>
        <taxon>Metazoa</taxon>
        <taxon>Spiralia</taxon>
        <taxon>Gnathifera</taxon>
        <taxon>Rotifera</taxon>
        <taxon>Eurotatoria</taxon>
        <taxon>Monogononta</taxon>
        <taxon>Pseudotrocha</taxon>
        <taxon>Ploima</taxon>
        <taxon>Brachionidae</taxon>
        <taxon>Brachionus</taxon>
    </lineage>
</organism>
<dbReference type="Proteomes" id="UP000276133">
    <property type="component" value="Unassembled WGS sequence"/>
</dbReference>
<keyword evidence="8 13" id="KW-1133">Transmembrane helix</keyword>
<dbReference type="GO" id="GO:0015271">
    <property type="term" value="F:outward rectifier potassium channel activity"/>
    <property type="evidence" value="ECO:0007669"/>
    <property type="project" value="TreeGrafter"/>
</dbReference>
<dbReference type="InterPro" id="IPR003280">
    <property type="entry name" value="2pore_dom_K_chnl"/>
</dbReference>